<sequence length="93" mass="10645">MCIVWAGVDLSWSIDDVPMSAGTDESFSVEINPEPRVLDEVHEDMANPYADNTAETSVEVRENTEPFVCETRNTDNQWTTDHEIYEYEGEWGK</sequence>
<keyword evidence="2" id="KW-1185">Reference proteome</keyword>
<organism evidence="1 2">
    <name type="scientific">Alkalibacillus salilacus</name>
    <dbReference type="NCBI Taxonomy" id="284582"/>
    <lineage>
        <taxon>Bacteria</taxon>
        <taxon>Bacillati</taxon>
        <taxon>Bacillota</taxon>
        <taxon>Bacilli</taxon>
        <taxon>Bacillales</taxon>
        <taxon>Bacillaceae</taxon>
        <taxon>Alkalibacillus</taxon>
    </lineage>
</organism>
<comment type="caution">
    <text evidence="1">The sequence shown here is derived from an EMBL/GenBank/DDBJ whole genome shotgun (WGS) entry which is preliminary data.</text>
</comment>
<proteinExistence type="predicted"/>
<dbReference type="RefSeq" id="WP_306978076.1">
    <property type="nucleotide sequence ID" value="NZ_JAUSTQ010000015.1"/>
</dbReference>
<gene>
    <name evidence="1" type="ORF">J2S77_002670</name>
</gene>
<evidence type="ECO:0000313" key="1">
    <source>
        <dbReference type="EMBL" id="MDQ0160666.1"/>
    </source>
</evidence>
<reference evidence="1 2" key="1">
    <citation type="submission" date="2023-07" db="EMBL/GenBank/DDBJ databases">
        <title>Genomic Encyclopedia of Type Strains, Phase IV (KMG-IV): sequencing the most valuable type-strain genomes for metagenomic binning, comparative biology and taxonomic classification.</title>
        <authorList>
            <person name="Goeker M."/>
        </authorList>
    </citation>
    <scope>NUCLEOTIDE SEQUENCE [LARGE SCALE GENOMIC DNA]</scope>
    <source>
        <strain evidence="1 2">DSM 16460</strain>
    </source>
</reference>
<dbReference type="EMBL" id="JAUSTQ010000015">
    <property type="protein sequence ID" value="MDQ0160666.1"/>
    <property type="molecule type" value="Genomic_DNA"/>
</dbReference>
<protein>
    <recommendedName>
        <fullName evidence="3">Ig-like domain-containing protein</fullName>
    </recommendedName>
</protein>
<evidence type="ECO:0000313" key="2">
    <source>
        <dbReference type="Proteomes" id="UP001224359"/>
    </source>
</evidence>
<dbReference type="Proteomes" id="UP001224359">
    <property type="component" value="Unassembled WGS sequence"/>
</dbReference>
<accession>A0ABT9VI88</accession>
<evidence type="ECO:0008006" key="3">
    <source>
        <dbReference type="Google" id="ProtNLM"/>
    </source>
</evidence>
<name>A0ABT9VI88_9BACI</name>